<sequence length="94" mass="10714">MNKAELKVKGGKLIKCRIELEDNNIRSVRYTGDFFLHPEEYIEKLEESLTGVAASPERVKQIIEDFFKKPEITLIGASPEDFVKVTLTCLEALE</sequence>
<protein>
    <recommendedName>
        <fullName evidence="3">lipoate--protein ligase</fullName>
        <ecNumber evidence="3">6.3.1.20</ecNumber>
    </recommendedName>
</protein>
<dbReference type="Gene3D" id="3.30.390.50">
    <property type="entry name" value="CO dehydrogenase flavoprotein, C-terminal domain"/>
    <property type="match status" value="1"/>
</dbReference>
<keyword evidence="6" id="KW-0067">ATP-binding</keyword>
<proteinExistence type="predicted"/>
<dbReference type="GO" id="GO:0016979">
    <property type="term" value="F:lipoate-protein ligase activity"/>
    <property type="evidence" value="ECO:0007669"/>
    <property type="project" value="UniProtKB-EC"/>
</dbReference>
<dbReference type="SUPFAM" id="SSF82649">
    <property type="entry name" value="SufE/NifU"/>
    <property type="match status" value="1"/>
</dbReference>
<dbReference type="GO" id="GO:0009249">
    <property type="term" value="P:protein lipoylation"/>
    <property type="evidence" value="ECO:0007669"/>
    <property type="project" value="UniProtKB-ARBA"/>
</dbReference>
<comment type="pathway">
    <text evidence="1">Protein modification; protein lipoylation via exogenous pathway; protein N(6)-(lipoyl)lysine from lipoate: step 2/2.</text>
</comment>
<evidence type="ECO:0000313" key="10">
    <source>
        <dbReference type="Proteomes" id="UP000186851"/>
    </source>
</evidence>
<evidence type="ECO:0000256" key="3">
    <source>
        <dbReference type="ARBA" id="ARBA00012367"/>
    </source>
</evidence>
<evidence type="ECO:0000256" key="5">
    <source>
        <dbReference type="ARBA" id="ARBA00022741"/>
    </source>
</evidence>
<dbReference type="InterPro" id="IPR019491">
    <property type="entry name" value="Lipoate_protein_ligase_C"/>
</dbReference>
<dbReference type="EC" id="6.3.1.20" evidence="3"/>
<organism evidence="9 10">
    <name type="scientific">Odinarchaeota yellowstonii (strain LCB_4)</name>
    <dbReference type="NCBI Taxonomy" id="1841599"/>
    <lineage>
        <taxon>Archaea</taxon>
        <taxon>Promethearchaeati</taxon>
        <taxon>Candidatus Odinarchaeota</taxon>
        <taxon>Candidatus Odinarchaeia</taxon>
        <taxon>Candidatus Odinarchaeales</taxon>
        <taxon>Candidatus Odinarchaeaceae</taxon>
        <taxon>Candidatus Odinarchaeum</taxon>
    </lineage>
</organism>
<dbReference type="Proteomes" id="UP000186851">
    <property type="component" value="Chromosome"/>
</dbReference>
<reference evidence="9" key="2">
    <citation type="journal article" date="2022" name="Nat. Microbiol.">
        <title>A closed Candidatus Odinarchaeum chromosome exposes Asgard archaeal viruses.</title>
        <authorList>
            <person name="Tamarit D."/>
            <person name="Caceres E.F."/>
            <person name="Krupovic M."/>
            <person name="Nijland R."/>
            <person name="Eme L."/>
            <person name="Robinson N.P."/>
            <person name="Ettema T.J.G."/>
        </authorList>
    </citation>
    <scope>NUCLEOTIDE SEQUENCE</scope>
    <source>
        <strain evidence="9">LCB_4</strain>
    </source>
</reference>
<comment type="catalytic activity">
    <reaction evidence="7">
        <text>L-lysyl-[lipoyl-carrier protein] + (R)-lipoate + ATP = N(6)-[(R)-lipoyl]-L-lysyl-[lipoyl-carrier protein] + AMP + diphosphate + H(+)</text>
        <dbReference type="Rhea" id="RHEA:49288"/>
        <dbReference type="Rhea" id="RHEA-COMP:10500"/>
        <dbReference type="Rhea" id="RHEA-COMP:10502"/>
        <dbReference type="ChEBI" id="CHEBI:15378"/>
        <dbReference type="ChEBI" id="CHEBI:29969"/>
        <dbReference type="ChEBI" id="CHEBI:30616"/>
        <dbReference type="ChEBI" id="CHEBI:33019"/>
        <dbReference type="ChEBI" id="CHEBI:83088"/>
        <dbReference type="ChEBI" id="CHEBI:83099"/>
        <dbReference type="ChEBI" id="CHEBI:456215"/>
        <dbReference type="EC" id="6.3.1.20"/>
    </reaction>
</comment>
<comment type="pathway">
    <text evidence="2">Protein modification; protein lipoylation via exogenous pathway; protein N(6)-(lipoyl)lysine from lipoate: step 1/2.</text>
</comment>
<dbReference type="AlphaFoldDB" id="A0AAF0D2U8"/>
<reference evidence="9" key="1">
    <citation type="journal article" date="2017" name="Nature">
        <title>Asgard archaea illuminate the origin of eukaryotic cellular complexity.</title>
        <authorList>
            <person name="Zaremba-Niedzwiedzka K."/>
            <person name="Caceres E.F."/>
            <person name="Saw J.H."/>
            <person name="Backstrom D."/>
            <person name="Juzokaite L."/>
            <person name="Vancaester E."/>
            <person name="Seitz K.W."/>
            <person name="Anantharaman K."/>
            <person name="Starnawski P."/>
            <person name="Kjeldsen K.U."/>
            <person name="Scott M.B."/>
            <person name="Nunoura T."/>
            <person name="Banfield J.F."/>
            <person name="Schramm A."/>
            <person name="Baker B.J."/>
            <person name="Spang A."/>
            <person name="Ettema T.J.G."/>
        </authorList>
    </citation>
    <scope>NUCLEOTIDE SEQUENCE</scope>
    <source>
        <strain evidence="9">LCB_4</strain>
    </source>
</reference>
<evidence type="ECO:0000256" key="6">
    <source>
        <dbReference type="ARBA" id="ARBA00022840"/>
    </source>
</evidence>
<dbReference type="KEGG" id="oyw:OdinLCB4_001280"/>
<dbReference type="EMBL" id="CP091871">
    <property type="protein sequence ID" value="WEU40593.1"/>
    <property type="molecule type" value="Genomic_DNA"/>
</dbReference>
<evidence type="ECO:0000256" key="1">
    <source>
        <dbReference type="ARBA" id="ARBA00005085"/>
    </source>
</evidence>
<gene>
    <name evidence="9" type="ORF">OdinLCB4_001280</name>
</gene>
<evidence type="ECO:0000259" key="8">
    <source>
        <dbReference type="Pfam" id="PF10437"/>
    </source>
</evidence>
<name>A0AAF0D2U8_ODILC</name>
<dbReference type="GO" id="GO:0005524">
    <property type="term" value="F:ATP binding"/>
    <property type="evidence" value="ECO:0007669"/>
    <property type="project" value="UniProtKB-KW"/>
</dbReference>
<evidence type="ECO:0000256" key="4">
    <source>
        <dbReference type="ARBA" id="ARBA00022598"/>
    </source>
</evidence>
<evidence type="ECO:0000256" key="7">
    <source>
        <dbReference type="ARBA" id="ARBA00048037"/>
    </source>
</evidence>
<keyword evidence="4" id="KW-0436">Ligase</keyword>
<keyword evidence="5" id="KW-0547">Nucleotide-binding</keyword>
<evidence type="ECO:0000313" key="9">
    <source>
        <dbReference type="EMBL" id="WEU40593.1"/>
    </source>
</evidence>
<evidence type="ECO:0000256" key="2">
    <source>
        <dbReference type="ARBA" id="ARBA00005124"/>
    </source>
</evidence>
<accession>A0AAF0D2U8</accession>
<dbReference type="Pfam" id="PF10437">
    <property type="entry name" value="Lip_prot_lig_C"/>
    <property type="match status" value="1"/>
</dbReference>
<feature type="domain" description="Lipoate protein ligase C-terminal" evidence="8">
    <location>
        <begin position="10"/>
        <end position="84"/>
    </location>
</feature>